<protein>
    <submittedName>
        <fullName evidence="2">Uncharacterized protein</fullName>
    </submittedName>
</protein>
<feature type="region of interest" description="Disordered" evidence="1">
    <location>
        <begin position="1"/>
        <end position="83"/>
    </location>
</feature>
<reference evidence="2" key="1">
    <citation type="journal article" date="2022" name="bioRxiv">
        <title>Sequencing and chromosome-scale assembly of the giantPleurodeles waltlgenome.</title>
        <authorList>
            <person name="Brown T."/>
            <person name="Elewa A."/>
            <person name="Iarovenko S."/>
            <person name="Subramanian E."/>
            <person name="Araus A.J."/>
            <person name="Petzold A."/>
            <person name="Susuki M."/>
            <person name="Suzuki K.-i.T."/>
            <person name="Hayashi T."/>
            <person name="Toyoda A."/>
            <person name="Oliveira C."/>
            <person name="Osipova E."/>
            <person name="Leigh N.D."/>
            <person name="Simon A."/>
            <person name="Yun M.H."/>
        </authorList>
    </citation>
    <scope>NUCLEOTIDE SEQUENCE</scope>
    <source>
        <strain evidence="2">20211129_DDA</strain>
        <tissue evidence="2">Liver</tissue>
    </source>
</reference>
<dbReference type="EMBL" id="JANPWB010000010">
    <property type="protein sequence ID" value="KAJ1142367.1"/>
    <property type="molecule type" value="Genomic_DNA"/>
</dbReference>
<evidence type="ECO:0000313" key="2">
    <source>
        <dbReference type="EMBL" id="KAJ1142367.1"/>
    </source>
</evidence>
<organism evidence="2 3">
    <name type="scientific">Pleurodeles waltl</name>
    <name type="common">Iberian ribbed newt</name>
    <dbReference type="NCBI Taxonomy" id="8319"/>
    <lineage>
        <taxon>Eukaryota</taxon>
        <taxon>Metazoa</taxon>
        <taxon>Chordata</taxon>
        <taxon>Craniata</taxon>
        <taxon>Vertebrata</taxon>
        <taxon>Euteleostomi</taxon>
        <taxon>Amphibia</taxon>
        <taxon>Batrachia</taxon>
        <taxon>Caudata</taxon>
        <taxon>Salamandroidea</taxon>
        <taxon>Salamandridae</taxon>
        <taxon>Pleurodelinae</taxon>
        <taxon>Pleurodeles</taxon>
    </lineage>
</organism>
<accession>A0AAV7QSG5</accession>
<comment type="caution">
    <text evidence="2">The sequence shown here is derived from an EMBL/GenBank/DDBJ whole genome shotgun (WGS) entry which is preliminary data.</text>
</comment>
<evidence type="ECO:0000256" key="1">
    <source>
        <dbReference type="SAM" id="MobiDB-lite"/>
    </source>
</evidence>
<feature type="compositionally biased region" description="Basic and acidic residues" evidence="1">
    <location>
        <begin position="37"/>
        <end position="49"/>
    </location>
</feature>
<keyword evidence="3" id="KW-1185">Reference proteome</keyword>
<dbReference type="Proteomes" id="UP001066276">
    <property type="component" value="Chromosome 6"/>
</dbReference>
<name>A0AAV7QSG5_PLEWA</name>
<dbReference type="AlphaFoldDB" id="A0AAV7QSG5"/>
<sequence>MCQCVRKGQGPSPGRIRSVFPDHLPRSPSMSVAIHRRQPDGKTSRRRPAEIIPVVAKNRAQPRNLSSLQRMEGRKCPGRRSSL</sequence>
<evidence type="ECO:0000313" key="3">
    <source>
        <dbReference type="Proteomes" id="UP001066276"/>
    </source>
</evidence>
<proteinExistence type="predicted"/>
<gene>
    <name evidence="2" type="ORF">NDU88_008693</name>
</gene>